<dbReference type="PROSITE" id="PS50994">
    <property type="entry name" value="INTEGRASE"/>
    <property type="match status" value="1"/>
</dbReference>
<evidence type="ECO:0000313" key="5">
    <source>
        <dbReference type="Proteomes" id="UP000825729"/>
    </source>
</evidence>
<organism evidence="4 5">
    <name type="scientific">Aristolochia fimbriata</name>
    <name type="common">White veined hardy Dutchman's pipe vine</name>
    <dbReference type="NCBI Taxonomy" id="158543"/>
    <lineage>
        <taxon>Eukaryota</taxon>
        <taxon>Viridiplantae</taxon>
        <taxon>Streptophyta</taxon>
        <taxon>Embryophyta</taxon>
        <taxon>Tracheophyta</taxon>
        <taxon>Spermatophyta</taxon>
        <taxon>Magnoliopsida</taxon>
        <taxon>Magnoliidae</taxon>
        <taxon>Piperales</taxon>
        <taxon>Aristolochiaceae</taxon>
        <taxon>Aristolochia</taxon>
    </lineage>
</organism>
<dbReference type="Pfam" id="PF07727">
    <property type="entry name" value="RVT_2"/>
    <property type="match status" value="1"/>
</dbReference>
<dbReference type="InterPro" id="IPR025724">
    <property type="entry name" value="GAG-pre-integrase_dom"/>
</dbReference>
<sequence>MWLKLQQVYASTSQARLNHLRFTLQTLRKGSLSMGSYLDRVKTIVDDLAAAGQPLDDQTVTHYVVNGLGPDFELFAQTVTGHVNPVSFDTLTNHYRLKSIASILRSICRNWTPLLDPLSTLLHEATAVVVVLVVADIHGVAARTVVVVSKEPSKIAMIPPIVLSEANTGNLLLKGRSRNGLYVVDHNASPSCLLSSVSDFSFWHRRLGHPGASVMRHVFRNLNIVVSDSPNNTCHACRIIKSTTFPFSSSQTHAPSKLHTISADLWGPCPITSINGYRYYISFVDHYSRFTWLFLLSSKTEVPSVFAKFWTLVENQFSAKIRVFQSDDGTEFMSKKFQDLLSTSGIHHIVSCPYTPQQNGLVERKHRHIVEMGMTFLAQASMQKSHWDSAFATSVYIINRLPTPLLHFKSLFAVLAGRNWSIRQLDVNNAFLNGTLDAEVYMVQPFGFQDKSNPDAVCRLHKSLYGLKQSPRAWYQRLTSYLIDLGFALSKADSSLLVRYTSTATIFVLIYVDDIIITGSSTKNILCLLANLQREFSIKDLGALHYFLGIEVTSLQSGFHLAQTKYTTDILSRLGLSEVKPLSTPIVTGSKLSKYEGTPLSDPSLYRGTVGALQYLTLTQPDFQYAVNQACQFQQNPIDIHWTAVKRILRYLKGTLSYGLVIHPSSDLGVDVYSDAD</sequence>
<comment type="caution">
    <text evidence="4">The sequence shown here is derived from an EMBL/GenBank/DDBJ whole genome shotgun (WGS) entry which is preliminary data.</text>
</comment>
<dbReference type="InterPro" id="IPR036397">
    <property type="entry name" value="RNaseH_sf"/>
</dbReference>
<dbReference type="InterPro" id="IPR039537">
    <property type="entry name" value="Retrotran_Ty1/copia-like"/>
</dbReference>
<dbReference type="SUPFAM" id="SSF56672">
    <property type="entry name" value="DNA/RNA polymerases"/>
    <property type="match status" value="1"/>
</dbReference>
<feature type="domain" description="Integrase catalytic" evidence="3">
    <location>
        <begin position="251"/>
        <end position="419"/>
    </location>
</feature>
<keyword evidence="1" id="KW-0479">Metal-binding</keyword>
<proteinExistence type="predicted"/>
<dbReference type="InterPro" id="IPR012337">
    <property type="entry name" value="RNaseH-like_sf"/>
</dbReference>
<dbReference type="InterPro" id="IPR013103">
    <property type="entry name" value="RVT_2"/>
</dbReference>
<gene>
    <name evidence="4" type="ORF">H6P81_004233</name>
</gene>
<keyword evidence="2" id="KW-0378">Hydrolase</keyword>
<evidence type="ECO:0000313" key="4">
    <source>
        <dbReference type="EMBL" id="KAG9459725.1"/>
    </source>
</evidence>
<reference evidence="4 5" key="1">
    <citation type="submission" date="2021-07" db="EMBL/GenBank/DDBJ databases">
        <title>The Aristolochia fimbriata genome: insights into angiosperm evolution, floral development and chemical biosynthesis.</title>
        <authorList>
            <person name="Jiao Y."/>
        </authorList>
    </citation>
    <scope>NUCLEOTIDE SEQUENCE [LARGE SCALE GENOMIC DNA]</scope>
    <source>
        <strain evidence="4">IBCAS-2021</strain>
        <tissue evidence="4">Leaf</tissue>
    </source>
</reference>
<name>A0AAV7FEU3_ARIFI</name>
<dbReference type="Gene3D" id="3.30.420.10">
    <property type="entry name" value="Ribonuclease H-like superfamily/Ribonuclease H"/>
    <property type="match status" value="1"/>
</dbReference>
<dbReference type="Pfam" id="PF13976">
    <property type="entry name" value="gag_pre-integrs"/>
    <property type="match status" value="1"/>
</dbReference>
<dbReference type="AlphaFoldDB" id="A0AAV7FEU3"/>
<dbReference type="Proteomes" id="UP000825729">
    <property type="component" value="Unassembled WGS sequence"/>
</dbReference>
<dbReference type="GO" id="GO:0015074">
    <property type="term" value="P:DNA integration"/>
    <property type="evidence" value="ECO:0007669"/>
    <property type="project" value="InterPro"/>
</dbReference>
<dbReference type="SUPFAM" id="SSF53098">
    <property type="entry name" value="Ribonuclease H-like"/>
    <property type="match status" value="1"/>
</dbReference>
<dbReference type="GO" id="GO:0046872">
    <property type="term" value="F:metal ion binding"/>
    <property type="evidence" value="ECO:0007669"/>
    <property type="project" value="UniProtKB-KW"/>
</dbReference>
<protein>
    <recommendedName>
        <fullName evidence="3">Integrase catalytic domain-containing protein</fullName>
    </recommendedName>
</protein>
<evidence type="ECO:0000259" key="3">
    <source>
        <dbReference type="PROSITE" id="PS50994"/>
    </source>
</evidence>
<dbReference type="PANTHER" id="PTHR42648">
    <property type="entry name" value="TRANSPOSASE, PUTATIVE-RELATED"/>
    <property type="match status" value="1"/>
</dbReference>
<evidence type="ECO:0000256" key="2">
    <source>
        <dbReference type="ARBA" id="ARBA00022801"/>
    </source>
</evidence>
<evidence type="ECO:0000256" key="1">
    <source>
        <dbReference type="ARBA" id="ARBA00022723"/>
    </source>
</evidence>
<dbReference type="Pfam" id="PF00665">
    <property type="entry name" value="rve"/>
    <property type="match status" value="1"/>
</dbReference>
<dbReference type="PANTHER" id="PTHR42648:SF26">
    <property type="entry name" value="INTEGRASE CATALYTIC DOMAIN-CONTAINING PROTEIN"/>
    <property type="match status" value="1"/>
</dbReference>
<dbReference type="InterPro" id="IPR043502">
    <property type="entry name" value="DNA/RNA_pol_sf"/>
</dbReference>
<keyword evidence="5" id="KW-1185">Reference proteome</keyword>
<dbReference type="GO" id="GO:0003676">
    <property type="term" value="F:nucleic acid binding"/>
    <property type="evidence" value="ECO:0007669"/>
    <property type="project" value="InterPro"/>
</dbReference>
<dbReference type="GO" id="GO:0016787">
    <property type="term" value="F:hydrolase activity"/>
    <property type="evidence" value="ECO:0007669"/>
    <property type="project" value="UniProtKB-KW"/>
</dbReference>
<dbReference type="InterPro" id="IPR001584">
    <property type="entry name" value="Integrase_cat-core"/>
</dbReference>
<dbReference type="Pfam" id="PF14223">
    <property type="entry name" value="Retrotran_gag_2"/>
    <property type="match status" value="1"/>
</dbReference>
<accession>A0AAV7FEU3</accession>
<dbReference type="EMBL" id="JAINDJ010000002">
    <property type="protein sequence ID" value="KAG9459725.1"/>
    <property type="molecule type" value="Genomic_DNA"/>
</dbReference>